<dbReference type="Gene3D" id="3.30.70.1400">
    <property type="entry name" value="Aminomethyltransferase beta-barrel domains"/>
    <property type="match status" value="1"/>
</dbReference>
<dbReference type="PANTHER" id="PTHR22602:SF0">
    <property type="entry name" value="TRANSFERASE CAF17, MITOCHONDRIAL-RELATED"/>
    <property type="match status" value="1"/>
</dbReference>
<dbReference type="Proteomes" id="UP000198629">
    <property type="component" value="Unassembled WGS sequence"/>
</dbReference>
<sequence length="334" mass="36615">MSSVAWQQFLISQGAQFNPLLEATFALPETPAPAQLFDLSTNGLIAVSGDDAQTFLQGQLTNDIKQLGQAAQFTGYCTAKGRLLALFYAFSINNIIYLQCSRTLVPDLVKRLRMFVLRSKVVVEDVSEQFVMLGLASADSATPIQHLPLHPHQGSQTPLGTVIRLADSHGKQRAQLIIQAGQAEQAWQTLSATFSPASTSQWEALEIQAGIPQVYPATREQFVPQMVNLDALDGINFKKGCYTGQEIVARTHYLGKVKRRTLLATLPETTATPQAGDSLQDAQQQEAGQLVRVAPNQQGGWWVLAECRLEAQQAGSIFWQEYALAFADLPYLLP</sequence>
<dbReference type="OrthoDB" id="9796287at2"/>
<dbReference type="STRING" id="492660.SAMN05192566_0982"/>
<dbReference type="InterPro" id="IPR045179">
    <property type="entry name" value="YgfZ/GcvT"/>
</dbReference>
<gene>
    <name evidence="1" type="ORF">SAMN05192566_0982</name>
</gene>
<evidence type="ECO:0000313" key="2">
    <source>
        <dbReference type="Proteomes" id="UP000198629"/>
    </source>
</evidence>
<keyword evidence="2" id="KW-1185">Reference proteome</keyword>
<proteinExistence type="predicted"/>
<evidence type="ECO:0000313" key="1">
    <source>
        <dbReference type="EMBL" id="SDK34347.1"/>
    </source>
</evidence>
<dbReference type="NCBIfam" id="TIGR03317">
    <property type="entry name" value="ygfZ_signature"/>
    <property type="match status" value="1"/>
</dbReference>
<dbReference type="Gene3D" id="3.30.70.1630">
    <property type="match status" value="1"/>
</dbReference>
<reference evidence="2" key="1">
    <citation type="submission" date="2016-10" db="EMBL/GenBank/DDBJ databases">
        <authorList>
            <person name="Varghese N."/>
            <person name="Submissions S."/>
        </authorList>
    </citation>
    <scope>NUCLEOTIDE SEQUENCE [LARGE SCALE GENOMIC DNA]</scope>
    <source>
        <strain evidence="2">CBMB127</strain>
    </source>
</reference>
<dbReference type="InterPro" id="IPR017703">
    <property type="entry name" value="YgfZ/GCV_T_CS"/>
</dbReference>
<dbReference type="RefSeq" id="WP_091470921.1">
    <property type="nucleotide sequence ID" value="NZ_FNFX01000002.1"/>
</dbReference>
<organism evidence="1 2">
    <name type="scientific">Methylophilus rhizosphaerae</name>
    <dbReference type="NCBI Taxonomy" id="492660"/>
    <lineage>
        <taxon>Bacteria</taxon>
        <taxon>Pseudomonadati</taxon>
        <taxon>Pseudomonadota</taxon>
        <taxon>Betaproteobacteria</taxon>
        <taxon>Nitrosomonadales</taxon>
        <taxon>Methylophilaceae</taxon>
        <taxon>Methylophilus</taxon>
    </lineage>
</organism>
<protein>
    <submittedName>
        <fullName evidence="1">Uncharacterized protein</fullName>
    </submittedName>
</protein>
<dbReference type="EMBL" id="FNFX01000002">
    <property type="protein sequence ID" value="SDK34347.1"/>
    <property type="molecule type" value="Genomic_DNA"/>
</dbReference>
<dbReference type="AlphaFoldDB" id="A0A1G9B486"/>
<accession>A0A1G9B486</accession>
<dbReference type="PANTHER" id="PTHR22602">
    <property type="entry name" value="TRANSFERASE CAF17, MITOCHONDRIAL-RELATED"/>
    <property type="match status" value="1"/>
</dbReference>
<dbReference type="SUPFAM" id="SSF103025">
    <property type="entry name" value="Folate-binding domain"/>
    <property type="match status" value="1"/>
</dbReference>
<name>A0A1G9B486_9PROT</name>
<dbReference type="Gene3D" id="2.40.30.160">
    <property type="match status" value="1"/>
</dbReference>
<dbReference type="GO" id="GO:0016226">
    <property type="term" value="P:iron-sulfur cluster assembly"/>
    <property type="evidence" value="ECO:0007669"/>
    <property type="project" value="TreeGrafter"/>
</dbReference>